<dbReference type="Proteomes" id="UP000815677">
    <property type="component" value="Unassembled WGS sequence"/>
</dbReference>
<keyword evidence="5" id="KW-1185">Reference proteome</keyword>
<keyword evidence="2" id="KW-1133">Transmembrane helix</keyword>
<dbReference type="PANTHER" id="PTHR40465:SF1">
    <property type="entry name" value="DUF6534 DOMAIN-CONTAINING PROTEIN"/>
    <property type="match status" value="1"/>
</dbReference>
<sequence length="351" mass="38627">MALGETVDDTYGLLYIAVVVSAACVSWLASGSFLSADSSLDSMAVSPYSAHLVVLLTARSTRPPAGLLQFLLYIRKYHSKDALPLQALVIAVVICDTCQEALLSHAVYRYLVSSIEQPTILPTVVETLMVELFFSCAIATLVQQFYCWRIYRIGKSVILAGAVSLVSWTSCVVLMIYSAKAVQLKEFSQVIDLEKLSIAANSLSAGTDVVISLTLITLLQTSKTGFKRSTDLINRLMIFTFNTGLPTSISALLATICIAAFPNTFLYIFFFLLLGRFYTNSLLVTLNSREYIKSASQNSGSRDQYSLEASGRRFAQQQPQATRDPDHITIRIDTDTMQDFHAAASDVKKDR</sequence>
<feature type="transmembrane region" description="Helical" evidence="2">
    <location>
        <begin position="12"/>
        <end position="30"/>
    </location>
</feature>
<feature type="transmembrane region" description="Helical" evidence="2">
    <location>
        <begin position="128"/>
        <end position="146"/>
    </location>
</feature>
<evidence type="ECO:0000256" key="2">
    <source>
        <dbReference type="SAM" id="Phobius"/>
    </source>
</evidence>
<dbReference type="Pfam" id="PF20152">
    <property type="entry name" value="DUF6534"/>
    <property type="match status" value="1"/>
</dbReference>
<name>A0ABQ0KXF7_MYCCL</name>
<protein>
    <recommendedName>
        <fullName evidence="3">DUF6534 domain-containing protein</fullName>
    </recommendedName>
</protein>
<keyword evidence="2" id="KW-0472">Membrane</keyword>
<gene>
    <name evidence="4" type="ORF">MCHLO_01264</name>
</gene>
<organism evidence="4 5">
    <name type="scientific">Mycena chlorophos</name>
    <name type="common">Agaric fungus</name>
    <name type="synonym">Agaricus chlorophos</name>
    <dbReference type="NCBI Taxonomy" id="658473"/>
    <lineage>
        <taxon>Eukaryota</taxon>
        <taxon>Fungi</taxon>
        <taxon>Dikarya</taxon>
        <taxon>Basidiomycota</taxon>
        <taxon>Agaricomycotina</taxon>
        <taxon>Agaricomycetes</taxon>
        <taxon>Agaricomycetidae</taxon>
        <taxon>Agaricales</taxon>
        <taxon>Marasmiineae</taxon>
        <taxon>Mycenaceae</taxon>
        <taxon>Mycena</taxon>
    </lineage>
</organism>
<dbReference type="PANTHER" id="PTHR40465">
    <property type="entry name" value="CHROMOSOME 1, WHOLE GENOME SHOTGUN SEQUENCE"/>
    <property type="match status" value="1"/>
</dbReference>
<reference evidence="4" key="1">
    <citation type="submission" date="2014-09" db="EMBL/GenBank/DDBJ databases">
        <title>Genome sequence of the luminous mushroom Mycena chlorophos for searching fungal bioluminescence genes.</title>
        <authorList>
            <person name="Tanaka Y."/>
            <person name="Kasuga D."/>
            <person name="Oba Y."/>
            <person name="Hase S."/>
            <person name="Sato K."/>
            <person name="Oba Y."/>
            <person name="Sakakibara Y."/>
        </authorList>
    </citation>
    <scope>NUCLEOTIDE SEQUENCE</scope>
</reference>
<feature type="transmembrane region" description="Helical" evidence="2">
    <location>
        <begin position="267"/>
        <end position="286"/>
    </location>
</feature>
<proteinExistence type="predicted"/>
<feature type="region of interest" description="Disordered" evidence="1">
    <location>
        <begin position="308"/>
        <end position="327"/>
    </location>
</feature>
<feature type="transmembrane region" description="Helical" evidence="2">
    <location>
        <begin position="158"/>
        <end position="178"/>
    </location>
</feature>
<dbReference type="EMBL" id="DF839208">
    <property type="protein sequence ID" value="GAT43591.1"/>
    <property type="molecule type" value="Genomic_DNA"/>
</dbReference>
<evidence type="ECO:0000256" key="1">
    <source>
        <dbReference type="SAM" id="MobiDB-lite"/>
    </source>
</evidence>
<feature type="transmembrane region" description="Helical" evidence="2">
    <location>
        <begin position="198"/>
        <end position="219"/>
    </location>
</feature>
<evidence type="ECO:0000259" key="3">
    <source>
        <dbReference type="Pfam" id="PF20152"/>
    </source>
</evidence>
<evidence type="ECO:0000313" key="5">
    <source>
        <dbReference type="Proteomes" id="UP000815677"/>
    </source>
</evidence>
<keyword evidence="2" id="KW-0812">Transmembrane</keyword>
<accession>A0ABQ0KXF7</accession>
<dbReference type="InterPro" id="IPR045339">
    <property type="entry name" value="DUF6534"/>
</dbReference>
<feature type="transmembrane region" description="Helical" evidence="2">
    <location>
        <begin position="239"/>
        <end position="261"/>
    </location>
</feature>
<evidence type="ECO:0000313" key="4">
    <source>
        <dbReference type="EMBL" id="GAT43591.1"/>
    </source>
</evidence>
<feature type="domain" description="DUF6534" evidence="3">
    <location>
        <begin position="204"/>
        <end position="291"/>
    </location>
</feature>